<proteinExistence type="inferred from homology"/>
<dbReference type="InterPro" id="IPR042269">
    <property type="entry name" value="Ser_carbopepase_S28_SKS"/>
</dbReference>
<reference evidence="14" key="1">
    <citation type="submission" date="2025-08" db="UniProtKB">
        <authorList>
            <consortium name="RefSeq"/>
        </authorList>
    </citation>
    <scope>IDENTIFICATION</scope>
    <source>
        <tissue evidence="14">Kidney</tissue>
    </source>
</reference>
<comment type="function">
    <text evidence="9">Protease that may play a role in T-cell development.</text>
</comment>
<dbReference type="FunFam" id="1.20.120.980:FF:000004">
    <property type="entry name" value="Thymus-specific serine protease"/>
    <property type="match status" value="1"/>
</dbReference>
<dbReference type="InParanoid" id="A0A1S3GD51"/>
<dbReference type="GO" id="GO:0008239">
    <property type="term" value="F:dipeptidyl-peptidase activity"/>
    <property type="evidence" value="ECO:0007669"/>
    <property type="project" value="TreeGrafter"/>
</dbReference>
<evidence type="ECO:0000256" key="8">
    <source>
        <dbReference type="ARBA" id="ARBA00023329"/>
    </source>
</evidence>
<dbReference type="PANTHER" id="PTHR11010">
    <property type="entry name" value="PROTEASE S28 PRO-X CARBOXYPEPTIDASE-RELATED"/>
    <property type="match status" value="1"/>
</dbReference>
<dbReference type="Proteomes" id="UP000081671">
    <property type="component" value="Unplaced"/>
</dbReference>
<evidence type="ECO:0000313" key="13">
    <source>
        <dbReference type="Proteomes" id="UP000081671"/>
    </source>
</evidence>
<feature type="signal peptide" evidence="12">
    <location>
        <begin position="1"/>
        <end position="23"/>
    </location>
</feature>
<keyword evidence="6" id="KW-0720">Serine protease</keyword>
<dbReference type="PANTHER" id="PTHR11010:SF11">
    <property type="entry name" value="THYMUS-SPECIFIC SERINE PROTEASE"/>
    <property type="match status" value="1"/>
</dbReference>
<evidence type="ECO:0000313" key="14">
    <source>
        <dbReference type="RefSeq" id="XP_012886625.1"/>
    </source>
</evidence>
<dbReference type="GO" id="GO:0070008">
    <property type="term" value="F:serine-type exopeptidase activity"/>
    <property type="evidence" value="ECO:0007669"/>
    <property type="project" value="InterPro"/>
</dbReference>
<evidence type="ECO:0000256" key="10">
    <source>
        <dbReference type="ARBA" id="ARBA00069766"/>
    </source>
</evidence>
<dbReference type="OrthoDB" id="1735038at2759"/>
<evidence type="ECO:0000256" key="9">
    <source>
        <dbReference type="ARBA" id="ARBA00058062"/>
    </source>
</evidence>
<dbReference type="InterPro" id="IPR008758">
    <property type="entry name" value="Peptidase_S28"/>
</dbReference>
<feature type="chain" id="PRO_5010230018" description="Thymus-specific serine protease" evidence="12">
    <location>
        <begin position="24"/>
        <end position="522"/>
    </location>
</feature>
<protein>
    <recommendedName>
        <fullName evidence="10">Thymus-specific serine protease</fullName>
    </recommendedName>
    <alternativeName>
        <fullName evidence="11">Serine protease 16</fullName>
    </alternativeName>
</protein>
<dbReference type="AlphaFoldDB" id="A0A1S3GD51"/>
<keyword evidence="4 12" id="KW-0732">Signal</keyword>
<evidence type="ECO:0000256" key="1">
    <source>
        <dbReference type="ARBA" id="ARBA00004541"/>
    </source>
</evidence>
<sequence>MAIRPALWLGPLLLVSLWELSFPALLLRQLGEHIQRYQESTSLNVGLGGSLGAVAMPKVGWLQQPLDPFNASDTRSFLQRYWVNDQHRTGYGGPVFLHLGGEGSLGPGSVMSGHPAALAPALGALVISLEHRFYGLSIPTGGLSMAQLRYLSSRHALADVVSAHQALSSLFNISSSSPWICFGGSYAGSLAAWTRLKFPHLIFAAVASSAPVRAVLDFSEYNDVVSRSLMKTAIGGSLECGAAVATAFAEVERRLRAGSAAQRALGAELGACGPLGRTEDQAELLGALQALVGGTVQYDGQAGAPLSVRQLCGLLRGRGNHSHLTPYQGLRGAVQIVLHSLGQKCLSVSRSETVTQLRATEPQVSGVGDRQWLYQTCTEFGFYVTCEHPGCPFSSLPALPSQLDLCEQVFGLSASSVAQAVAQTNSYYGGQTPGATQVLFVNGDTDPWHALSVTQDLGASELVLLIPNASHCLDMAPERSSDSASLRLGRLRIIQQLQTWLRQAKERQVRGIQPTLGIMRRF</sequence>
<evidence type="ECO:0000256" key="11">
    <source>
        <dbReference type="ARBA" id="ARBA00075583"/>
    </source>
</evidence>
<dbReference type="CTD" id="10279"/>
<dbReference type="GO" id="GO:0006508">
    <property type="term" value="P:proteolysis"/>
    <property type="evidence" value="ECO:0007669"/>
    <property type="project" value="UniProtKB-KW"/>
</dbReference>
<dbReference type="Gene3D" id="3.40.50.1820">
    <property type="entry name" value="alpha/beta hydrolase"/>
    <property type="match status" value="1"/>
</dbReference>
<dbReference type="InterPro" id="IPR029058">
    <property type="entry name" value="AB_hydrolase_fold"/>
</dbReference>
<dbReference type="STRING" id="10020.ENSDORP00000009641"/>
<gene>
    <name evidence="14" type="primary">Prss16</name>
</gene>
<dbReference type="RefSeq" id="XP_012886625.1">
    <property type="nucleotide sequence ID" value="XM_013031171.1"/>
</dbReference>
<evidence type="ECO:0000256" key="4">
    <source>
        <dbReference type="ARBA" id="ARBA00022729"/>
    </source>
</evidence>
<evidence type="ECO:0000256" key="6">
    <source>
        <dbReference type="ARBA" id="ARBA00022825"/>
    </source>
</evidence>
<name>A0A1S3GD51_DIPOR</name>
<dbReference type="GeneID" id="105996931"/>
<comment type="subcellular location">
    <subcellularLocation>
        <location evidence="1">Cytoplasmic vesicle</location>
    </subcellularLocation>
</comment>
<evidence type="ECO:0000256" key="5">
    <source>
        <dbReference type="ARBA" id="ARBA00022801"/>
    </source>
</evidence>
<keyword evidence="3 14" id="KW-0645">Protease</keyword>
<keyword evidence="13" id="KW-1185">Reference proteome</keyword>
<evidence type="ECO:0000256" key="2">
    <source>
        <dbReference type="ARBA" id="ARBA00011079"/>
    </source>
</evidence>
<keyword evidence="7" id="KW-0325">Glycoprotein</keyword>
<dbReference type="Gene3D" id="1.20.120.980">
    <property type="entry name" value="Serine carboxypeptidase S28, SKS domain"/>
    <property type="match status" value="1"/>
</dbReference>
<dbReference type="FunCoup" id="A0A1S3GD51">
    <property type="interactions" value="477"/>
</dbReference>
<keyword evidence="5" id="KW-0378">Hydrolase</keyword>
<dbReference type="Pfam" id="PF05577">
    <property type="entry name" value="Peptidase_S28"/>
    <property type="match status" value="1"/>
</dbReference>
<dbReference type="KEGG" id="dord:105996931"/>
<evidence type="ECO:0000256" key="7">
    <source>
        <dbReference type="ARBA" id="ARBA00023180"/>
    </source>
</evidence>
<evidence type="ECO:0000256" key="12">
    <source>
        <dbReference type="SAM" id="SignalP"/>
    </source>
</evidence>
<dbReference type="GO" id="GO:0005764">
    <property type="term" value="C:lysosome"/>
    <property type="evidence" value="ECO:0007669"/>
    <property type="project" value="TreeGrafter"/>
</dbReference>
<accession>A0A1S3GD51</accession>
<comment type="similarity">
    <text evidence="2">Belongs to the peptidase S28 family.</text>
</comment>
<evidence type="ECO:0000256" key="3">
    <source>
        <dbReference type="ARBA" id="ARBA00022670"/>
    </source>
</evidence>
<organism evidence="13 14">
    <name type="scientific">Dipodomys ordii</name>
    <name type="common">Ord's kangaroo rat</name>
    <dbReference type="NCBI Taxonomy" id="10020"/>
    <lineage>
        <taxon>Eukaryota</taxon>
        <taxon>Metazoa</taxon>
        <taxon>Chordata</taxon>
        <taxon>Craniata</taxon>
        <taxon>Vertebrata</taxon>
        <taxon>Euteleostomi</taxon>
        <taxon>Mammalia</taxon>
        <taxon>Eutheria</taxon>
        <taxon>Euarchontoglires</taxon>
        <taxon>Glires</taxon>
        <taxon>Rodentia</taxon>
        <taxon>Castorimorpha</taxon>
        <taxon>Heteromyidae</taxon>
        <taxon>Dipodomyinae</taxon>
        <taxon>Dipodomys</taxon>
    </lineage>
</organism>
<keyword evidence="8" id="KW-0968">Cytoplasmic vesicle</keyword>
<dbReference type="GO" id="GO:0005768">
    <property type="term" value="C:endosome"/>
    <property type="evidence" value="ECO:0007669"/>
    <property type="project" value="UniProtKB-ARBA"/>
</dbReference>
<dbReference type="FunFam" id="3.40.50.1820:FF:000200">
    <property type="entry name" value="Serine protease 16"/>
    <property type="match status" value="1"/>
</dbReference>
<dbReference type="SUPFAM" id="SSF53474">
    <property type="entry name" value="alpha/beta-Hydrolases"/>
    <property type="match status" value="1"/>
</dbReference>